<evidence type="ECO:0000313" key="2">
    <source>
        <dbReference type="EMBL" id="KPI95298.1"/>
    </source>
</evidence>
<feature type="region of interest" description="Disordered" evidence="1">
    <location>
        <begin position="47"/>
        <end position="83"/>
    </location>
</feature>
<evidence type="ECO:0000313" key="3">
    <source>
        <dbReference type="Proteomes" id="UP000053268"/>
    </source>
</evidence>
<dbReference type="AlphaFoldDB" id="A0A194PQQ9"/>
<reference evidence="2 3" key="1">
    <citation type="journal article" date="2015" name="Nat. Commun.">
        <title>Outbred genome sequencing and CRISPR/Cas9 gene editing in butterflies.</title>
        <authorList>
            <person name="Li X."/>
            <person name="Fan D."/>
            <person name="Zhang W."/>
            <person name="Liu G."/>
            <person name="Zhang L."/>
            <person name="Zhao L."/>
            <person name="Fang X."/>
            <person name="Chen L."/>
            <person name="Dong Y."/>
            <person name="Chen Y."/>
            <person name="Ding Y."/>
            <person name="Zhao R."/>
            <person name="Feng M."/>
            <person name="Zhu Y."/>
            <person name="Feng Y."/>
            <person name="Jiang X."/>
            <person name="Zhu D."/>
            <person name="Xiang H."/>
            <person name="Feng X."/>
            <person name="Li S."/>
            <person name="Wang J."/>
            <person name="Zhang G."/>
            <person name="Kronforst M.R."/>
            <person name="Wang W."/>
        </authorList>
    </citation>
    <scope>NUCLEOTIDE SEQUENCE [LARGE SCALE GENOMIC DNA]</scope>
    <source>
        <strain evidence="2">Ya'a_city_454_Px</strain>
        <tissue evidence="2">Whole body</tissue>
    </source>
</reference>
<name>A0A194PQQ9_PAPXU</name>
<proteinExistence type="predicted"/>
<accession>A0A194PQQ9</accession>
<protein>
    <submittedName>
        <fullName evidence="2">Uncharacterized protein</fullName>
    </submittedName>
</protein>
<organism evidence="2 3">
    <name type="scientific">Papilio xuthus</name>
    <name type="common">Asian swallowtail butterfly</name>
    <dbReference type="NCBI Taxonomy" id="66420"/>
    <lineage>
        <taxon>Eukaryota</taxon>
        <taxon>Metazoa</taxon>
        <taxon>Ecdysozoa</taxon>
        <taxon>Arthropoda</taxon>
        <taxon>Hexapoda</taxon>
        <taxon>Insecta</taxon>
        <taxon>Pterygota</taxon>
        <taxon>Neoptera</taxon>
        <taxon>Endopterygota</taxon>
        <taxon>Lepidoptera</taxon>
        <taxon>Glossata</taxon>
        <taxon>Ditrysia</taxon>
        <taxon>Papilionoidea</taxon>
        <taxon>Papilionidae</taxon>
        <taxon>Papilioninae</taxon>
        <taxon>Papilio</taxon>
    </lineage>
</organism>
<dbReference type="EMBL" id="KQ459596">
    <property type="protein sequence ID" value="KPI95298.1"/>
    <property type="molecule type" value="Genomic_DNA"/>
</dbReference>
<dbReference type="Proteomes" id="UP000053268">
    <property type="component" value="Unassembled WGS sequence"/>
</dbReference>
<gene>
    <name evidence="2" type="ORF">RR46_08757</name>
</gene>
<sequence>MQCGEGEGEGAGWCRVSGVESAAGGGPWPDVTRPRCGFRDRLCHQTKGSALARRQERKTKRRLRVATRGVSGSGRQGIQQETMIGARRVATRVMAVEAAACRNSSVTKKSYN</sequence>
<keyword evidence="3" id="KW-1185">Reference proteome</keyword>
<evidence type="ECO:0000256" key="1">
    <source>
        <dbReference type="SAM" id="MobiDB-lite"/>
    </source>
</evidence>
<feature type="compositionally biased region" description="Basic residues" evidence="1">
    <location>
        <begin position="55"/>
        <end position="65"/>
    </location>
</feature>